<dbReference type="AlphaFoldDB" id="A0AAP2DWI4"/>
<name>A0AAP2DWI4_9BACT</name>
<protein>
    <submittedName>
        <fullName evidence="1">Uncharacterized protein</fullName>
    </submittedName>
</protein>
<sequence>MSKKIAMSAYQGINKGLMTGEELKIIHQCTVSSAEKLYAGMSKIYRT</sequence>
<reference evidence="1 2" key="1">
    <citation type="submission" date="2021-05" db="EMBL/GenBank/DDBJ databases">
        <title>A Polyphasic approach of four new species of the genus Ohtaekwangia: Ohtaekwangia histidinii sp. nov., Ohtaekwangia cretensis sp. nov., Ohtaekwangia indiensis sp. nov., Ohtaekwangia reichenbachii sp. nov. from diverse environment.</title>
        <authorList>
            <person name="Octaviana S."/>
        </authorList>
    </citation>
    <scope>NUCLEOTIDE SEQUENCE [LARGE SCALE GENOMIC DNA]</scope>
    <source>
        <strain evidence="1 2">PWU5</strain>
    </source>
</reference>
<dbReference type="Proteomes" id="UP001319080">
    <property type="component" value="Unassembled WGS sequence"/>
</dbReference>
<evidence type="ECO:0000313" key="2">
    <source>
        <dbReference type="Proteomes" id="UP001319080"/>
    </source>
</evidence>
<keyword evidence="2" id="KW-1185">Reference proteome</keyword>
<evidence type="ECO:0000313" key="1">
    <source>
        <dbReference type="EMBL" id="MBT1708640.1"/>
    </source>
</evidence>
<gene>
    <name evidence="1" type="ORF">KK062_10415</name>
</gene>
<dbReference type="EMBL" id="JAHESE010000008">
    <property type="protein sequence ID" value="MBT1708640.1"/>
    <property type="molecule type" value="Genomic_DNA"/>
</dbReference>
<organism evidence="1 2">
    <name type="scientific">Dawidia cretensis</name>
    <dbReference type="NCBI Taxonomy" id="2782350"/>
    <lineage>
        <taxon>Bacteria</taxon>
        <taxon>Pseudomonadati</taxon>
        <taxon>Bacteroidota</taxon>
        <taxon>Cytophagia</taxon>
        <taxon>Cytophagales</taxon>
        <taxon>Chryseotaleaceae</taxon>
        <taxon>Dawidia</taxon>
    </lineage>
</organism>
<dbReference type="RefSeq" id="WP_254084235.1">
    <property type="nucleotide sequence ID" value="NZ_JAHESE010000008.1"/>
</dbReference>
<proteinExistence type="predicted"/>
<accession>A0AAP2DWI4</accession>
<comment type="caution">
    <text evidence="1">The sequence shown here is derived from an EMBL/GenBank/DDBJ whole genome shotgun (WGS) entry which is preliminary data.</text>
</comment>